<organism evidence="2">
    <name type="scientific">viral metagenome</name>
    <dbReference type="NCBI Taxonomy" id="1070528"/>
    <lineage>
        <taxon>unclassified sequences</taxon>
        <taxon>metagenomes</taxon>
        <taxon>organismal metagenomes</taxon>
    </lineage>
</organism>
<dbReference type="EMBL" id="MT144659">
    <property type="protein sequence ID" value="QJH96703.1"/>
    <property type="molecule type" value="Genomic_DNA"/>
</dbReference>
<feature type="transmembrane region" description="Helical" evidence="1">
    <location>
        <begin position="50"/>
        <end position="69"/>
    </location>
</feature>
<sequence length="73" mass="8351">MNEKLKPTKKQEEENFTITYLKAWGMLIGILGIMFLISIGLGKLCNVSPWPFFIVMFIIFIGGGLLRFIRGKK</sequence>
<evidence type="ECO:0000313" key="3">
    <source>
        <dbReference type="EMBL" id="QJH96703.1"/>
    </source>
</evidence>
<dbReference type="EMBL" id="MT144042">
    <property type="protein sequence ID" value="QJA47401.1"/>
    <property type="molecule type" value="Genomic_DNA"/>
</dbReference>
<keyword evidence="1" id="KW-0812">Transmembrane</keyword>
<reference evidence="2" key="1">
    <citation type="submission" date="2020-03" db="EMBL/GenBank/DDBJ databases">
        <title>The deep terrestrial virosphere.</title>
        <authorList>
            <person name="Holmfeldt K."/>
            <person name="Nilsson E."/>
            <person name="Simone D."/>
            <person name="Lopez-Fernandez M."/>
            <person name="Wu X."/>
            <person name="de Brujin I."/>
            <person name="Lundin D."/>
            <person name="Andersson A."/>
            <person name="Bertilsson S."/>
            <person name="Dopson M."/>
        </authorList>
    </citation>
    <scope>NUCLEOTIDE SEQUENCE</scope>
    <source>
        <strain evidence="2">TM448A00666</strain>
        <strain evidence="3">TM448B00795</strain>
    </source>
</reference>
<evidence type="ECO:0000256" key="1">
    <source>
        <dbReference type="SAM" id="Phobius"/>
    </source>
</evidence>
<feature type="transmembrane region" description="Helical" evidence="1">
    <location>
        <begin position="21"/>
        <end position="44"/>
    </location>
</feature>
<proteinExistence type="predicted"/>
<keyword evidence="1" id="KW-1133">Transmembrane helix</keyword>
<name>A0A6H1ZIZ6_9ZZZZ</name>
<evidence type="ECO:0000313" key="2">
    <source>
        <dbReference type="EMBL" id="QJA47401.1"/>
    </source>
</evidence>
<dbReference type="AlphaFoldDB" id="A0A6H1ZIZ6"/>
<keyword evidence="1" id="KW-0472">Membrane</keyword>
<gene>
    <name evidence="2" type="ORF">TM448A00666_0005</name>
    <name evidence="3" type="ORF">TM448B00795_0017</name>
</gene>
<accession>A0A6H1ZIZ6</accession>
<protein>
    <submittedName>
        <fullName evidence="2">Uncharacterized protein</fullName>
    </submittedName>
</protein>